<protein>
    <submittedName>
        <fullName evidence="2">Hydantoinase B/oxoprolinase family protein</fullName>
    </submittedName>
</protein>
<dbReference type="GO" id="GO:0005829">
    <property type="term" value="C:cytosol"/>
    <property type="evidence" value="ECO:0007669"/>
    <property type="project" value="TreeGrafter"/>
</dbReference>
<evidence type="ECO:0000313" key="2">
    <source>
        <dbReference type="EMBL" id="TXL73471.1"/>
    </source>
</evidence>
<dbReference type="EMBL" id="VDUZ01000025">
    <property type="protein sequence ID" value="TXL73471.1"/>
    <property type="molecule type" value="Genomic_DNA"/>
</dbReference>
<evidence type="ECO:0000259" key="1">
    <source>
        <dbReference type="Pfam" id="PF02538"/>
    </source>
</evidence>
<accession>A0A5C8PIK5</accession>
<evidence type="ECO:0000313" key="3">
    <source>
        <dbReference type="Proteomes" id="UP000321638"/>
    </source>
</evidence>
<sequence>MTMNPIDYAVISQALVAGAREMGVKLIRSAYSTILREARDGSAGLMDRHGNTVAQAELIPMQLGPIGETLRACLRRYPVETLQDGDFLINNDPFEGGQHIPDVFIFTPIFVDGQVVGFGASVAHHLDLGGGAPGLNIHASDVYQEGLRIPPSRYNFERDWNGGAFERLVTANVRVPDLTIGDFNAQFAANHIGAARVKQLCARYGAAAVMDVMREMQDYSERRVRAAIAQAPKGVYYGEDAVDDDGLSDTPLVIRTKVTIADDGVEVDFEGTCAQVKRNLNCPYSSTLSAVLSCVKSVLTSPDIPYNEGMARPIKVKVPYGSLMNPRPPAPVRARMVPAFRAFNAVMKALAQALPEKVIACGFDTTTALCLSRLNEAGYSVYLEIFGGGYGGSRSADGCDAVDGPLSNCSNAPVESLDLDYDWFRVAGYTLEPDSFGLGAQRGGAGLRRRYEILSDDVQLAIYSDRFRLAPQGLFGGEPGKTADCSVIRADGGHAALRSKAAVDLHKGDIVEMSVGGGGGYGHPTQRSDALIDRDLEDGILTRDPRAGRRLAAE</sequence>
<keyword evidence="3" id="KW-1185">Reference proteome</keyword>
<dbReference type="AlphaFoldDB" id="A0A5C8PIK5"/>
<organism evidence="2 3">
    <name type="scientific">Vineibacter terrae</name>
    <dbReference type="NCBI Taxonomy" id="2586908"/>
    <lineage>
        <taxon>Bacteria</taxon>
        <taxon>Pseudomonadati</taxon>
        <taxon>Pseudomonadota</taxon>
        <taxon>Alphaproteobacteria</taxon>
        <taxon>Hyphomicrobiales</taxon>
        <taxon>Vineibacter</taxon>
    </lineage>
</organism>
<dbReference type="PANTHER" id="PTHR11365:SF23">
    <property type="entry name" value="HYPOTHETICAL 5-OXOPROLINASE (EUROFUNG)-RELATED"/>
    <property type="match status" value="1"/>
</dbReference>
<gene>
    <name evidence="2" type="ORF">FHP25_21320</name>
</gene>
<dbReference type="GO" id="GO:0017168">
    <property type="term" value="F:5-oxoprolinase (ATP-hydrolyzing) activity"/>
    <property type="evidence" value="ECO:0007669"/>
    <property type="project" value="TreeGrafter"/>
</dbReference>
<dbReference type="GO" id="GO:0006749">
    <property type="term" value="P:glutathione metabolic process"/>
    <property type="evidence" value="ECO:0007669"/>
    <property type="project" value="TreeGrafter"/>
</dbReference>
<dbReference type="InterPro" id="IPR003692">
    <property type="entry name" value="Hydantoinase_B"/>
</dbReference>
<dbReference type="Proteomes" id="UP000321638">
    <property type="component" value="Unassembled WGS sequence"/>
</dbReference>
<proteinExistence type="predicted"/>
<dbReference type="InterPro" id="IPR045079">
    <property type="entry name" value="Oxoprolinase-like"/>
</dbReference>
<dbReference type="PANTHER" id="PTHR11365">
    <property type="entry name" value="5-OXOPROLINASE RELATED"/>
    <property type="match status" value="1"/>
</dbReference>
<dbReference type="OrthoDB" id="9761586at2"/>
<name>A0A5C8PIK5_9HYPH</name>
<feature type="domain" description="Hydantoinase B/oxoprolinase" evidence="1">
    <location>
        <begin position="4"/>
        <end position="524"/>
    </location>
</feature>
<reference evidence="2 3" key="1">
    <citation type="submission" date="2019-06" db="EMBL/GenBank/DDBJ databases">
        <title>New taxonomy in bacterial strain CC-CFT640, isolated from vineyard.</title>
        <authorList>
            <person name="Lin S.-Y."/>
            <person name="Tsai C.-F."/>
            <person name="Young C.-C."/>
        </authorList>
    </citation>
    <scope>NUCLEOTIDE SEQUENCE [LARGE SCALE GENOMIC DNA]</scope>
    <source>
        <strain evidence="2 3">CC-CFT640</strain>
    </source>
</reference>
<dbReference type="RefSeq" id="WP_147848992.1">
    <property type="nucleotide sequence ID" value="NZ_VDUZ01000025.1"/>
</dbReference>
<comment type="caution">
    <text evidence="2">The sequence shown here is derived from an EMBL/GenBank/DDBJ whole genome shotgun (WGS) entry which is preliminary data.</text>
</comment>
<dbReference type="Pfam" id="PF02538">
    <property type="entry name" value="Hydantoinase_B"/>
    <property type="match status" value="1"/>
</dbReference>